<dbReference type="EMBL" id="JASOME010000001">
    <property type="protein sequence ID" value="MDK7063159.1"/>
    <property type="molecule type" value="Genomic_DNA"/>
</dbReference>
<dbReference type="Proteomes" id="UP001237784">
    <property type="component" value="Unassembled WGS sequence"/>
</dbReference>
<organism evidence="8 9">
    <name type="scientific">Gardnerella vaginalis</name>
    <dbReference type="NCBI Taxonomy" id="2702"/>
    <lineage>
        <taxon>Bacteria</taxon>
        <taxon>Bacillati</taxon>
        <taxon>Actinomycetota</taxon>
        <taxon>Actinomycetes</taxon>
        <taxon>Bifidobacteriales</taxon>
        <taxon>Bifidobacteriaceae</taxon>
        <taxon>Gardnerella</taxon>
    </lineage>
</organism>
<feature type="domain" description="AMP-dependent synthetase/ligase" evidence="7">
    <location>
        <begin position="38"/>
        <end position="430"/>
    </location>
</feature>
<dbReference type="PROSITE" id="PS00455">
    <property type="entry name" value="AMP_BINDING"/>
    <property type="match status" value="1"/>
</dbReference>
<dbReference type="PANTHER" id="PTHR43272">
    <property type="entry name" value="LONG-CHAIN-FATTY-ACID--COA LIGASE"/>
    <property type="match status" value="1"/>
</dbReference>
<dbReference type="CDD" id="cd05907">
    <property type="entry name" value="VL_LC_FACS_like"/>
    <property type="match status" value="1"/>
</dbReference>
<dbReference type="InterPro" id="IPR020845">
    <property type="entry name" value="AMP-binding_CS"/>
</dbReference>
<comment type="similarity">
    <text evidence="1">Belongs to the ATP-dependent AMP-binding enzyme family.</text>
</comment>
<evidence type="ECO:0000256" key="2">
    <source>
        <dbReference type="ARBA" id="ARBA00022598"/>
    </source>
</evidence>
<dbReference type="InterPro" id="IPR000873">
    <property type="entry name" value="AMP-dep_synth/lig_dom"/>
</dbReference>
<keyword evidence="4" id="KW-0443">Lipid metabolism</keyword>
<evidence type="ECO:0000313" key="9">
    <source>
        <dbReference type="Proteomes" id="UP001237784"/>
    </source>
</evidence>
<feature type="region of interest" description="Disordered" evidence="6">
    <location>
        <begin position="658"/>
        <end position="686"/>
    </location>
</feature>
<evidence type="ECO:0000259" key="7">
    <source>
        <dbReference type="Pfam" id="PF00501"/>
    </source>
</evidence>
<reference evidence="8" key="1">
    <citation type="submission" date="2023-05" db="EMBL/GenBank/DDBJ databases">
        <title>Cataloging the Phylogenetic Diversity of Human Bladder Bacteria.</title>
        <authorList>
            <person name="Du J."/>
        </authorList>
    </citation>
    <scope>NUCLEOTIDE SEQUENCE</scope>
    <source>
        <strain evidence="8">UMB6789</strain>
    </source>
</reference>
<evidence type="ECO:0000313" key="8">
    <source>
        <dbReference type="EMBL" id="MDK7063159.1"/>
    </source>
</evidence>
<name>A0AAW6Y3Y1_GARVA</name>
<gene>
    <name evidence="8" type="ORF">QP372_01295</name>
</gene>
<dbReference type="PANTHER" id="PTHR43272:SF32">
    <property type="entry name" value="AMP-DEPENDENT SYNTHETASE_LIGASE DOMAIN-CONTAINING PROTEIN"/>
    <property type="match status" value="1"/>
</dbReference>
<dbReference type="AlphaFoldDB" id="A0AAW6Y3Y1"/>
<accession>A0AAW6Y3Y1</accession>
<dbReference type="SUPFAM" id="SSF56801">
    <property type="entry name" value="Acetyl-CoA synthetase-like"/>
    <property type="match status" value="1"/>
</dbReference>
<keyword evidence="3" id="KW-0276">Fatty acid metabolism</keyword>
<dbReference type="Pfam" id="PF00501">
    <property type="entry name" value="AMP-binding"/>
    <property type="match status" value="1"/>
</dbReference>
<evidence type="ECO:0000256" key="3">
    <source>
        <dbReference type="ARBA" id="ARBA00022832"/>
    </source>
</evidence>
<evidence type="ECO:0000256" key="6">
    <source>
        <dbReference type="SAM" id="MobiDB-lite"/>
    </source>
</evidence>
<dbReference type="Pfam" id="PF23562">
    <property type="entry name" value="AMP-binding_C_3"/>
    <property type="match status" value="1"/>
</dbReference>
<protein>
    <recommendedName>
        <fullName evidence="5">Acyl-CoA synthetase</fullName>
    </recommendedName>
</protein>
<dbReference type="Gene3D" id="3.40.50.12780">
    <property type="entry name" value="N-terminal domain of ligase-like"/>
    <property type="match status" value="1"/>
</dbReference>
<dbReference type="RefSeq" id="WP_285084957.1">
    <property type="nucleotide sequence ID" value="NZ_JASOME010000001.1"/>
</dbReference>
<proteinExistence type="inferred from homology"/>
<evidence type="ECO:0000256" key="5">
    <source>
        <dbReference type="ARBA" id="ARBA00032875"/>
    </source>
</evidence>
<evidence type="ECO:0000256" key="1">
    <source>
        <dbReference type="ARBA" id="ARBA00006432"/>
    </source>
</evidence>
<dbReference type="GO" id="GO:0016020">
    <property type="term" value="C:membrane"/>
    <property type="evidence" value="ECO:0007669"/>
    <property type="project" value="TreeGrafter"/>
</dbReference>
<evidence type="ECO:0000256" key="4">
    <source>
        <dbReference type="ARBA" id="ARBA00023098"/>
    </source>
</evidence>
<feature type="compositionally biased region" description="Basic and acidic residues" evidence="6">
    <location>
        <begin position="669"/>
        <end position="686"/>
    </location>
</feature>
<comment type="caution">
    <text evidence="8">The sequence shown here is derived from an EMBL/GenBank/DDBJ whole genome shotgun (WGS) entry which is preliminary data.</text>
</comment>
<dbReference type="InterPro" id="IPR042099">
    <property type="entry name" value="ANL_N_sf"/>
</dbReference>
<dbReference type="GO" id="GO:0004467">
    <property type="term" value="F:long-chain fatty acid-CoA ligase activity"/>
    <property type="evidence" value="ECO:0007669"/>
    <property type="project" value="TreeGrafter"/>
</dbReference>
<keyword evidence="2 8" id="KW-0436">Ligase</keyword>
<sequence>MLREFAVEVIHPTNDGDTIYSLLANRAMRDPQGVIAQWQDDDTRQWHDVTASEMLLKVRATAKGLIALGVERGSKVVIYSPTCYEWGVADFACACIGAVTIPIYETDSAIQAAEIISEVKPVIAFAGDDEHAQCLERVRQDNKRMSLKTIFNFKAAGIDAVIDFGKSISDDELNKSICQVKADDLATIVYTSGSTGKPKGAMLSNRNFTHIVYAAYDVLNDMLYKPSRLLLFLPLAHCFARYIQYVAIGSHGVIGYVPNAKHLLADLRSFKPTYLLGVPRVFEKVYNAASQKAGAGIRGRIFAKAVQHFIEWSKDEVEGRTHSIYAKLQHDFYMKTVGSSIRSALGPNLSWLACGGAPINAELAHFFNGLDGITFIQGYGMTETAAPCVVNFEHANQVGSVGRPGPGITIRIADDGEVLVKGPNVFIGYYDKPDLTSDVIDEDGWLHSGDLGEIDDEGFLSITGRKKDIIITAGGKNISPAPLESIISKCPLVSHAVVVGDGKPFVSALIEVEPDMVRSWLKSQGMDENLSMSAVAENDAIRSVVQQFIDQANSTVSRAESIRKFIILDEEFSQETGTLTPSMKVVRPKVLKRYCDLIENQLYAPKPNSKPLPATVKILDKTTETVKQAQETVKQAQEAVTPRVKQAIDQAATHLKRFGEDLPTQVNVKDQHTEYAEKNNNSNDKE</sequence>